<feature type="compositionally biased region" description="Polar residues" evidence="1">
    <location>
        <begin position="129"/>
        <end position="150"/>
    </location>
</feature>
<gene>
    <name evidence="2 4" type="ORF">BDZ99DRAFT_41135</name>
</gene>
<feature type="compositionally biased region" description="Polar residues" evidence="1">
    <location>
        <begin position="171"/>
        <end position="180"/>
    </location>
</feature>
<feature type="region of interest" description="Disordered" evidence="1">
    <location>
        <begin position="108"/>
        <end position="159"/>
    </location>
</feature>
<dbReference type="InterPro" id="IPR024368">
    <property type="entry name" value="Ecl1/2/3"/>
</dbReference>
<dbReference type="RefSeq" id="XP_033575822.1">
    <property type="nucleotide sequence ID" value="XM_033716614.1"/>
</dbReference>
<dbReference type="EMBL" id="MU003702">
    <property type="protein sequence ID" value="KAF2808858.1"/>
    <property type="molecule type" value="Genomic_DNA"/>
</dbReference>
<evidence type="ECO:0000313" key="4">
    <source>
        <dbReference type="RefSeq" id="XP_033575822.1"/>
    </source>
</evidence>
<feature type="compositionally biased region" description="Polar residues" evidence="1">
    <location>
        <begin position="189"/>
        <end position="218"/>
    </location>
</feature>
<keyword evidence="3" id="KW-1185">Reference proteome</keyword>
<dbReference type="OrthoDB" id="3599883at2759"/>
<protein>
    <recommendedName>
        <fullName evidence="5">Life-span regulatory factor-domain-containing protein</fullName>
    </recommendedName>
</protein>
<feature type="region of interest" description="Disordered" evidence="1">
    <location>
        <begin position="1"/>
        <end position="55"/>
    </location>
</feature>
<evidence type="ECO:0000313" key="3">
    <source>
        <dbReference type="Proteomes" id="UP000504636"/>
    </source>
</evidence>
<evidence type="ECO:0000313" key="2">
    <source>
        <dbReference type="EMBL" id="KAF2808858.1"/>
    </source>
</evidence>
<accession>A0A6A6YJX3</accession>
<name>A0A6A6YJX3_9PEZI</name>
<dbReference type="Pfam" id="PF12855">
    <property type="entry name" value="Ecl1"/>
    <property type="match status" value="1"/>
</dbReference>
<dbReference type="GeneID" id="54457507"/>
<dbReference type="Proteomes" id="UP000504636">
    <property type="component" value="Unplaced"/>
</dbReference>
<proteinExistence type="predicted"/>
<sequence>MATQHRSAHHSKKPLPAHARPSKPAPLSKRSHSYGGHKGGLKAHHHKDDDTEDEEVMASSFLQYCTTCEKQIIVPNNSVLYCSESCRKKDNEKVVSYSIDYSPPPTPYSQFSFDDFPTRDIVAPRSPTAPRSQRSSIAFSELSSDDNANSGDEKLGQDSEASRYLRQFQSAAAKTETCATRPSRPRYSRASTSHATMSAAPSLSHTPASSASMSMPYTPSNRPLPPRNNPHSSSYKGYGSRSIDLVMPFTAGTTAPSSLSHYSLKSAASSRTELGVVEGEIRYEKVARIPSVSPANGSLKQLFSSR</sequence>
<evidence type="ECO:0000256" key="1">
    <source>
        <dbReference type="SAM" id="MobiDB-lite"/>
    </source>
</evidence>
<reference evidence="2 4" key="1">
    <citation type="journal article" date="2020" name="Stud. Mycol.">
        <title>101 Dothideomycetes genomes: a test case for predicting lifestyles and emergence of pathogens.</title>
        <authorList>
            <person name="Haridas S."/>
            <person name="Albert R."/>
            <person name="Binder M."/>
            <person name="Bloem J."/>
            <person name="Labutti K."/>
            <person name="Salamov A."/>
            <person name="Andreopoulos B."/>
            <person name="Baker S."/>
            <person name="Barry K."/>
            <person name="Bills G."/>
            <person name="Bluhm B."/>
            <person name="Cannon C."/>
            <person name="Castanera R."/>
            <person name="Culley D."/>
            <person name="Daum C."/>
            <person name="Ezra D."/>
            <person name="Gonzalez J."/>
            <person name="Henrissat B."/>
            <person name="Kuo A."/>
            <person name="Liang C."/>
            <person name="Lipzen A."/>
            <person name="Lutzoni F."/>
            <person name="Magnuson J."/>
            <person name="Mondo S."/>
            <person name="Nolan M."/>
            <person name="Ohm R."/>
            <person name="Pangilinan J."/>
            <person name="Park H.-J."/>
            <person name="Ramirez L."/>
            <person name="Alfaro M."/>
            <person name="Sun H."/>
            <person name="Tritt A."/>
            <person name="Yoshinaga Y."/>
            <person name="Zwiers L.-H."/>
            <person name="Turgeon B."/>
            <person name="Goodwin S."/>
            <person name="Spatafora J."/>
            <person name="Crous P."/>
            <person name="Grigoriev I."/>
        </authorList>
    </citation>
    <scope>NUCLEOTIDE SEQUENCE</scope>
    <source>
        <strain evidence="2 4">CBS 304.34</strain>
    </source>
</reference>
<feature type="compositionally biased region" description="Basic residues" evidence="1">
    <location>
        <begin position="1"/>
        <end position="15"/>
    </location>
</feature>
<dbReference type="AlphaFoldDB" id="A0A6A6YJX3"/>
<feature type="region of interest" description="Disordered" evidence="1">
    <location>
        <begin position="171"/>
        <end position="237"/>
    </location>
</feature>
<organism evidence="2">
    <name type="scientific">Mytilinidion resinicola</name>
    <dbReference type="NCBI Taxonomy" id="574789"/>
    <lineage>
        <taxon>Eukaryota</taxon>
        <taxon>Fungi</taxon>
        <taxon>Dikarya</taxon>
        <taxon>Ascomycota</taxon>
        <taxon>Pezizomycotina</taxon>
        <taxon>Dothideomycetes</taxon>
        <taxon>Pleosporomycetidae</taxon>
        <taxon>Mytilinidiales</taxon>
        <taxon>Mytilinidiaceae</taxon>
        <taxon>Mytilinidion</taxon>
    </lineage>
</organism>
<reference evidence="4" key="3">
    <citation type="submission" date="2025-04" db="UniProtKB">
        <authorList>
            <consortium name="RefSeq"/>
        </authorList>
    </citation>
    <scope>IDENTIFICATION</scope>
    <source>
        <strain evidence="4">CBS 304.34</strain>
    </source>
</reference>
<evidence type="ECO:0008006" key="5">
    <source>
        <dbReference type="Google" id="ProtNLM"/>
    </source>
</evidence>
<reference evidence="4" key="2">
    <citation type="submission" date="2020-04" db="EMBL/GenBank/DDBJ databases">
        <authorList>
            <consortium name="NCBI Genome Project"/>
        </authorList>
    </citation>
    <scope>NUCLEOTIDE SEQUENCE</scope>
    <source>
        <strain evidence="4">CBS 304.34</strain>
    </source>
</reference>